<accession>A0ABW6K4J2</accession>
<dbReference type="Proteomes" id="UP001601059">
    <property type="component" value="Unassembled WGS sequence"/>
</dbReference>
<keyword evidence="3" id="KW-1185">Reference proteome</keyword>
<feature type="transmembrane region" description="Helical" evidence="1">
    <location>
        <begin position="37"/>
        <end position="57"/>
    </location>
</feature>
<keyword evidence="1" id="KW-0812">Transmembrane</keyword>
<organism evidence="2 3">
    <name type="scientific">Cytobacillus spartinae</name>
    <dbReference type="NCBI Taxonomy" id="3299023"/>
    <lineage>
        <taxon>Bacteria</taxon>
        <taxon>Bacillati</taxon>
        <taxon>Bacillota</taxon>
        <taxon>Bacilli</taxon>
        <taxon>Bacillales</taxon>
        <taxon>Bacillaceae</taxon>
        <taxon>Cytobacillus</taxon>
    </lineage>
</organism>
<reference evidence="2 3" key="1">
    <citation type="submission" date="2024-08" db="EMBL/GenBank/DDBJ databases">
        <title>Two novel Cytobacillus novel species.</title>
        <authorList>
            <person name="Liu G."/>
        </authorList>
    </citation>
    <scope>NUCLEOTIDE SEQUENCE [LARGE SCALE GENOMIC DNA]</scope>
    <source>
        <strain evidence="2 3">FJAT-54145</strain>
    </source>
</reference>
<evidence type="ECO:0000313" key="2">
    <source>
        <dbReference type="EMBL" id="MFE8699100.1"/>
    </source>
</evidence>
<keyword evidence="1" id="KW-0472">Membrane</keyword>
<sequence>MFGSWIFNVWFGLGSFVFYFLLSILNKSITRSLIEAIIVGFVFFFLGYIFRWALYFMNQNQKESQSEDLNVLETSELDENKSEFIGKNHTADSNELNDEDIDKTTQYIKEMIKD</sequence>
<feature type="transmembrane region" description="Helical" evidence="1">
    <location>
        <begin position="6"/>
        <end position="25"/>
    </location>
</feature>
<name>A0ABW6K4J2_9BACI</name>
<dbReference type="EMBL" id="JBIACK010000001">
    <property type="protein sequence ID" value="MFE8699100.1"/>
    <property type="molecule type" value="Genomic_DNA"/>
</dbReference>
<evidence type="ECO:0000256" key="1">
    <source>
        <dbReference type="SAM" id="Phobius"/>
    </source>
</evidence>
<comment type="caution">
    <text evidence="2">The sequence shown here is derived from an EMBL/GenBank/DDBJ whole genome shotgun (WGS) entry which is preliminary data.</text>
</comment>
<evidence type="ECO:0000313" key="3">
    <source>
        <dbReference type="Proteomes" id="UP001601059"/>
    </source>
</evidence>
<dbReference type="RefSeq" id="WP_389357019.1">
    <property type="nucleotide sequence ID" value="NZ_JBIACK010000001.1"/>
</dbReference>
<proteinExistence type="predicted"/>
<protein>
    <submittedName>
        <fullName evidence="2">Uncharacterized protein</fullName>
    </submittedName>
</protein>
<gene>
    <name evidence="2" type="ORF">ACFYKX_00545</name>
</gene>
<keyword evidence="1" id="KW-1133">Transmembrane helix</keyword>